<dbReference type="AlphaFoldDB" id="A0A8I1ECZ4"/>
<gene>
    <name evidence="1" type="ORF">JEU22_04070</name>
</gene>
<accession>A0A8I1ECZ4</accession>
<organism evidence="1 2">
    <name type="scientific">Pseudomonas putida</name>
    <name type="common">Arthrobacter siderocapsulatus</name>
    <dbReference type="NCBI Taxonomy" id="303"/>
    <lineage>
        <taxon>Bacteria</taxon>
        <taxon>Pseudomonadati</taxon>
        <taxon>Pseudomonadota</taxon>
        <taxon>Gammaproteobacteria</taxon>
        <taxon>Pseudomonadales</taxon>
        <taxon>Pseudomonadaceae</taxon>
        <taxon>Pseudomonas</taxon>
    </lineage>
</organism>
<comment type="caution">
    <text evidence="1">The sequence shown here is derived from an EMBL/GenBank/DDBJ whole genome shotgun (WGS) entry which is preliminary data.</text>
</comment>
<name>A0A8I1ECZ4_PSEPU</name>
<dbReference type="Proteomes" id="UP000637061">
    <property type="component" value="Unassembled WGS sequence"/>
</dbReference>
<dbReference type="RefSeq" id="WP_198746696.1">
    <property type="nucleotide sequence ID" value="NZ_JAEHTE010000002.1"/>
</dbReference>
<sequence length="123" mass="14196">MPMSHRLRPTGRKSKRATVTVQEDQRRSILRALGEARKLGYFCAFRLKNENTDAREEVIKRGAEKYLYCTKRHGKEGDHMLRIYFYWAGDGAVLSKLFRDQGLTVDWDGNQANSIMILCNKAA</sequence>
<reference evidence="1" key="1">
    <citation type="submission" date="2020-12" db="EMBL/GenBank/DDBJ databases">
        <title>Enhanced detection system for hospital associated transmission using whole genome sequencing surveillance.</title>
        <authorList>
            <person name="Harrison L.H."/>
            <person name="Van Tyne D."/>
            <person name="Marsh J.W."/>
            <person name="Griffith M.P."/>
            <person name="Snyder D.J."/>
            <person name="Cooper V.S."/>
            <person name="Mustapha M."/>
        </authorList>
    </citation>
    <scope>NUCLEOTIDE SEQUENCE</scope>
    <source>
        <strain evidence="1">PSB00042</strain>
    </source>
</reference>
<evidence type="ECO:0000313" key="1">
    <source>
        <dbReference type="EMBL" id="MBI6883082.1"/>
    </source>
</evidence>
<protein>
    <submittedName>
        <fullName evidence="1">Uncharacterized protein</fullName>
    </submittedName>
</protein>
<dbReference type="EMBL" id="JAEHTE010000002">
    <property type="protein sequence ID" value="MBI6883082.1"/>
    <property type="molecule type" value="Genomic_DNA"/>
</dbReference>
<proteinExistence type="predicted"/>
<evidence type="ECO:0000313" key="2">
    <source>
        <dbReference type="Proteomes" id="UP000637061"/>
    </source>
</evidence>